<comment type="caution">
    <text evidence="2">The sequence shown here is derived from an EMBL/GenBank/DDBJ whole genome shotgun (WGS) entry which is preliminary data.</text>
</comment>
<accession>A0ABQ2KRQ3</accession>
<keyword evidence="3" id="KW-1185">Reference proteome</keyword>
<dbReference type="RefSeq" id="WP_188718479.1">
    <property type="nucleotide sequence ID" value="NZ_BAABBD010000003.1"/>
</dbReference>
<evidence type="ECO:0000313" key="2">
    <source>
        <dbReference type="EMBL" id="GGN88101.1"/>
    </source>
</evidence>
<dbReference type="Proteomes" id="UP000626982">
    <property type="component" value="Unassembled WGS sequence"/>
</dbReference>
<reference evidence="3" key="1">
    <citation type="journal article" date="2019" name="Int. J. Syst. Evol. Microbiol.">
        <title>The Global Catalogue of Microorganisms (GCM) 10K type strain sequencing project: providing services to taxonomists for standard genome sequencing and annotation.</title>
        <authorList>
            <consortium name="The Broad Institute Genomics Platform"/>
            <consortium name="The Broad Institute Genome Sequencing Center for Infectious Disease"/>
            <person name="Wu L."/>
            <person name="Ma J."/>
        </authorList>
    </citation>
    <scope>NUCLEOTIDE SEQUENCE [LARGE SCALE GENOMIC DNA]</scope>
    <source>
        <strain evidence="3">CGMCC 1.6960</strain>
    </source>
</reference>
<protein>
    <submittedName>
        <fullName evidence="2">Uncharacterized protein</fullName>
    </submittedName>
</protein>
<evidence type="ECO:0000256" key="1">
    <source>
        <dbReference type="SAM" id="Phobius"/>
    </source>
</evidence>
<evidence type="ECO:0000313" key="3">
    <source>
        <dbReference type="Proteomes" id="UP000626982"/>
    </source>
</evidence>
<keyword evidence="1" id="KW-0472">Membrane</keyword>
<gene>
    <name evidence="2" type="ORF">GCM10010968_23340</name>
</gene>
<keyword evidence="1" id="KW-1133">Transmembrane helix</keyword>
<name>A0ABQ2KRQ3_9MICO</name>
<organism evidence="2 3">
    <name type="scientific">Agrococcus terreus</name>
    <dbReference type="NCBI Taxonomy" id="574649"/>
    <lineage>
        <taxon>Bacteria</taxon>
        <taxon>Bacillati</taxon>
        <taxon>Actinomycetota</taxon>
        <taxon>Actinomycetes</taxon>
        <taxon>Micrococcales</taxon>
        <taxon>Microbacteriaceae</taxon>
        <taxon>Agrococcus</taxon>
    </lineage>
</organism>
<sequence length="187" mass="19591">MDDTELDRRLRANDPAGAQPRTLEATIDTLIAQPRRPRGRRWMPLAALGTAVAVVGVAVAATDIEAYLLSQPPFMTLDVGTSRTSHGLPYSPLMGADRGEDCRLYVELGGASAAEAAAVDAVWEATDPTAFASAVVARMTAETEAAESTAIQVQLLAELDPALPGIRWAEGSPSLHGWAVTCVPGIG</sequence>
<dbReference type="EMBL" id="BMLM01000002">
    <property type="protein sequence ID" value="GGN88101.1"/>
    <property type="molecule type" value="Genomic_DNA"/>
</dbReference>
<proteinExistence type="predicted"/>
<keyword evidence="1" id="KW-0812">Transmembrane</keyword>
<feature type="transmembrane region" description="Helical" evidence="1">
    <location>
        <begin position="42"/>
        <end position="61"/>
    </location>
</feature>